<evidence type="ECO:0000313" key="1">
    <source>
        <dbReference type="EMBL" id="HIX02529.1"/>
    </source>
</evidence>
<protein>
    <submittedName>
        <fullName evidence="1">DUF4249 domain-containing protein</fullName>
    </submittedName>
</protein>
<dbReference type="Proteomes" id="UP000824202">
    <property type="component" value="Unassembled WGS sequence"/>
</dbReference>
<reference evidence="1" key="1">
    <citation type="journal article" date="2021" name="PeerJ">
        <title>Extensive microbial diversity within the chicken gut microbiome revealed by metagenomics and culture.</title>
        <authorList>
            <person name="Gilroy R."/>
            <person name="Ravi A."/>
            <person name="Getino M."/>
            <person name="Pursley I."/>
            <person name="Horton D.L."/>
            <person name="Alikhan N.F."/>
            <person name="Baker D."/>
            <person name="Gharbi K."/>
            <person name="Hall N."/>
            <person name="Watson M."/>
            <person name="Adriaenssens E.M."/>
            <person name="Foster-Nyarko E."/>
            <person name="Jarju S."/>
            <person name="Secka A."/>
            <person name="Antonio M."/>
            <person name="Oren A."/>
            <person name="Chaudhuri R.R."/>
            <person name="La Ragione R."/>
            <person name="Hildebrand F."/>
            <person name="Pallen M.J."/>
        </authorList>
    </citation>
    <scope>NUCLEOTIDE SEQUENCE</scope>
    <source>
        <strain evidence="1">23274</strain>
    </source>
</reference>
<dbReference type="AlphaFoldDB" id="A0A9D2AAH8"/>
<accession>A0A9D2AAH8</accession>
<proteinExistence type="predicted"/>
<name>A0A9D2AAH8_9BACT</name>
<dbReference type="PROSITE" id="PS51257">
    <property type="entry name" value="PROKAR_LIPOPROTEIN"/>
    <property type="match status" value="1"/>
</dbReference>
<organism evidence="1 2">
    <name type="scientific">Candidatus Odoribacter faecigallinarum</name>
    <dbReference type="NCBI Taxonomy" id="2838706"/>
    <lineage>
        <taxon>Bacteria</taxon>
        <taxon>Pseudomonadati</taxon>
        <taxon>Bacteroidota</taxon>
        <taxon>Bacteroidia</taxon>
        <taxon>Bacteroidales</taxon>
        <taxon>Odoribacteraceae</taxon>
        <taxon>Odoribacter</taxon>
    </lineage>
</organism>
<evidence type="ECO:0000313" key="2">
    <source>
        <dbReference type="Proteomes" id="UP000824202"/>
    </source>
</evidence>
<reference evidence="1" key="2">
    <citation type="submission" date="2021-04" db="EMBL/GenBank/DDBJ databases">
        <authorList>
            <person name="Gilroy R."/>
        </authorList>
    </citation>
    <scope>NUCLEOTIDE SEQUENCE</scope>
    <source>
        <strain evidence="1">23274</strain>
    </source>
</reference>
<gene>
    <name evidence="1" type="ORF">H9863_00215</name>
</gene>
<dbReference type="Pfam" id="PF14054">
    <property type="entry name" value="DUF4249"/>
    <property type="match status" value="1"/>
</dbReference>
<comment type="caution">
    <text evidence="1">The sequence shown here is derived from an EMBL/GenBank/DDBJ whole genome shotgun (WGS) entry which is preliminary data.</text>
</comment>
<dbReference type="InterPro" id="IPR025345">
    <property type="entry name" value="DUF4249"/>
</dbReference>
<sequence length="289" mass="33406">MKNWMFIISVFLLVACDEVAYLRNDEKPVLVLNAVLEAGCDSMRIELTETKGAYDQSPWQRFQDAEVRVYEEGELLGIAEYQPADSSFVLRQPVKAERTYRIEARVAGKGMVWGETQVPRSPERYDFEIDFQEDNGWDYAVADCRWQDRAEDTDYYWLGAEAIGVFSMSWKAVKDLETDSALPDPVNRVFSLTNNSAYAWGIRIPDVGMNGQILSISYRFLRETNRVRVCFWSLDKHYDAYLKSFHAHYYNAEPTEGEMPWAFYRVNVYSNVQGGTGLVGSYAVERKMR</sequence>
<dbReference type="EMBL" id="DXFT01000003">
    <property type="protein sequence ID" value="HIX02529.1"/>
    <property type="molecule type" value="Genomic_DNA"/>
</dbReference>